<reference evidence="2" key="2">
    <citation type="submission" date="2018-03" db="EMBL/GenBank/DDBJ databases">
        <title>The Triticum urartu genome reveals the dynamic nature of wheat genome evolution.</title>
        <authorList>
            <person name="Ling H."/>
            <person name="Ma B."/>
            <person name="Shi X."/>
            <person name="Liu H."/>
            <person name="Dong L."/>
            <person name="Sun H."/>
            <person name="Cao Y."/>
            <person name="Gao Q."/>
            <person name="Zheng S."/>
            <person name="Li Y."/>
            <person name="Yu Y."/>
            <person name="Du H."/>
            <person name="Qi M."/>
            <person name="Li Y."/>
            <person name="Yu H."/>
            <person name="Cui Y."/>
            <person name="Wang N."/>
            <person name="Chen C."/>
            <person name="Wu H."/>
            <person name="Zhao Y."/>
            <person name="Zhang J."/>
            <person name="Li Y."/>
            <person name="Zhou W."/>
            <person name="Zhang B."/>
            <person name="Hu W."/>
            <person name="Eijk M."/>
            <person name="Tang J."/>
            <person name="Witsenboer H."/>
            <person name="Zhao S."/>
            <person name="Li Z."/>
            <person name="Zhang A."/>
            <person name="Wang D."/>
            <person name="Liang C."/>
        </authorList>
    </citation>
    <scope>NUCLEOTIDE SEQUENCE [LARGE SCALE GENOMIC DNA]</scope>
    <source>
        <strain evidence="2">cv. G1812</strain>
    </source>
</reference>
<feature type="compositionally biased region" description="Polar residues" evidence="1">
    <location>
        <begin position="39"/>
        <end position="53"/>
    </location>
</feature>
<accession>A0A8R7QIK2</accession>
<evidence type="ECO:0000313" key="2">
    <source>
        <dbReference type="EnsemblPlants" id="TuG1812G0500005429.01.T01.cds338135"/>
    </source>
</evidence>
<evidence type="ECO:0000313" key="3">
    <source>
        <dbReference type="Proteomes" id="UP000015106"/>
    </source>
</evidence>
<keyword evidence="3" id="KW-1185">Reference proteome</keyword>
<feature type="region of interest" description="Disordered" evidence="1">
    <location>
        <begin position="29"/>
        <end position="53"/>
    </location>
</feature>
<name>A0A8R7QIK2_TRIUA</name>
<dbReference type="Gramene" id="TuG1812G0500005429.01.T01">
    <property type="protein sequence ID" value="TuG1812G0500005429.01.T01.cds338135"/>
    <property type="gene ID" value="TuG1812G0500005429.01"/>
</dbReference>
<dbReference type="AlphaFoldDB" id="A0A8R7QIK2"/>
<proteinExistence type="predicted"/>
<reference evidence="3" key="1">
    <citation type="journal article" date="2013" name="Nature">
        <title>Draft genome of the wheat A-genome progenitor Triticum urartu.</title>
        <authorList>
            <person name="Ling H.Q."/>
            <person name="Zhao S."/>
            <person name="Liu D."/>
            <person name="Wang J."/>
            <person name="Sun H."/>
            <person name="Zhang C."/>
            <person name="Fan H."/>
            <person name="Li D."/>
            <person name="Dong L."/>
            <person name="Tao Y."/>
            <person name="Gao C."/>
            <person name="Wu H."/>
            <person name="Li Y."/>
            <person name="Cui Y."/>
            <person name="Guo X."/>
            <person name="Zheng S."/>
            <person name="Wang B."/>
            <person name="Yu K."/>
            <person name="Liang Q."/>
            <person name="Yang W."/>
            <person name="Lou X."/>
            <person name="Chen J."/>
            <person name="Feng M."/>
            <person name="Jian J."/>
            <person name="Zhang X."/>
            <person name="Luo G."/>
            <person name="Jiang Y."/>
            <person name="Liu J."/>
            <person name="Wang Z."/>
            <person name="Sha Y."/>
            <person name="Zhang B."/>
            <person name="Wu H."/>
            <person name="Tang D."/>
            <person name="Shen Q."/>
            <person name="Xue P."/>
            <person name="Zou S."/>
            <person name="Wang X."/>
            <person name="Liu X."/>
            <person name="Wang F."/>
            <person name="Yang Y."/>
            <person name="An X."/>
            <person name="Dong Z."/>
            <person name="Zhang K."/>
            <person name="Zhang X."/>
            <person name="Luo M.C."/>
            <person name="Dvorak J."/>
            <person name="Tong Y."/>
            <person name="Wang J."/>
            <person name="Yang H."/>
            <person name="Li Z."/>
            <person name="Wang D."/>
            <person name="Zhang A."/>
            <person name="Wang J."/>
        </authorList>
    </citation>
    <scope>NUCLEOTIDE SEQUENCE</scope>
    <source>
        <strain evidence="3">cv. G1812</strain>
    </source>
</reference>
<sequence length="74" mass="8261">MVLLKMLMKIGLPKMRGLLVMTMASISPSGREVPRRNHSTGGQKCSCPSSASTRRCSLPKFLSLFFSRLKDLIY</sequence>
<dbReference type="EnsemblPlants" id="TuG1812G0500005429.01.T01">
    <property type="protein sequence ID" value="TuG1812G0500005429.01.T01.cds338135"/>
    <property type="gene ID" value="TuG1812G0500005429.01"/>
</dbReference>
<evidence type="ECO:0000256" key="1">
    <source>
        <dbReference type="SAM" id="MobiDB-lite"/>
    </source>
</evidence>
<dbReference type="Proteomes" id="UP000015106">
    <property type="component" value="Chromosome 5"/>
</dbReference>
<reference evidence="2" key="3">
    <citation type="submission" date="2022-06" db="UniProtKB">
        <authorList>
            <consortium name="EnsemblPlants"/>
        </authorList>
    </citation>
    <scope>IDENTIFICATION</scope>
</reference>
<organism evidence="2 3">
    <name type="scientific">Triticum urartu</name>
    <name type="common">Red wild einkorn</name>
    <name type="synonym">Crithodium urartu</name>
    <dbReference type="NCBI Taxonomy" id="4572"/>
    <lineage>
        <taxon>Eukaryota</taxon>
        <taxon>Viridiplantae</taxon>
        <taxon>Streptophyta</taxon>
        <taxon>Embryophyta</taxon>
        <taxon>Tracheophyta</taxon>
        <taxon>Spermatophyta</taxon>
        <taxon>Magnoliopsida</taxon>
        <taxon>Liliopsida</taxon>
        <taxon>Poales</taxon>
        <taxon>Poaceae</taxon>
        <taxon>BOP clade</taxon>
        <taxon>Pooideae</taxon>
        <taxon>Triticodae</taxon>
        <taxon>Triticeae</taxon>
        <taxon>Triticinae</taxon>
        <taxon>Triticum</taxon>
    </lineage>
</organism>
<protein>
    <submittedName>
        <fullName evidence="2">Uncharacterized protein</fullName>
    </submittedName>
</protein>